<dbReference type="Proteomes" id="UP000233343">
    <property type="component" value="Unassembled WGS sequence"/>
</dbReference>
<evidence type="ECO:0000313" key="10">
    <source>
        <dbReference type="Proteomes" id="UP000233343"/>
    </source>
</evidence>
<evidence type="ECO:0000256" key="6">
    <source>
        <dbReference type="ARBA" id="ARBA00023136"/>
    </source>
</evidence>
<feature type="transmembrane region" description="Helical" evidence="7">
    <location>
        <begin position="353"/>
        <end position="373"/>
    </location>
</feature>
<feature type="transmembrane region" description="Helical" evidence="7">
    <location>
        <begin position="81"/>
        <end position="103"/>
    </location>
</feature>
<keyword evidence="2" id="KW-0813">Transport</keyword>
<dbReference type="PROSITE" id="PS50850">
    <property type="entry name" value="MFS"/>
    <property type="match status" value="1"/>
</dbReference>
<feature type="transmembrane region" description="Helical" evidence="7">
    <location>
        <begin position="288"/>
        <end position="306"/>
    </location>
</feature>
<feature type="transmembrane region" description="Helical" evidence="7">
    <location>
        <begin position="55"/>
        <end position="74"/>
    </location>
</feature>
<name>A0A2N0ZMQ3_9BACI</name>
<proteinExistence type="predicted"/>
<evidence type="ECO:0000256" key="7">
    <source>
        <dbReference type="SAM" id="Phobius"/>
    </source>
</evidence>
<evidence type="ECO:0000256" key="1">
    <source>
        <dbReference type="ARBA" id="ARBA00004651"/>
    </source>
</evidence>
<dbReference type="CDD" id="cd06173">
    <property type="entry name" value="MFS_MefA_like"/>
    <property type="match status" value="1"/>
</dbReference>
<comment type="subcellular location">
    <subcellularLocation>
        <location evidence="1">Cell membrane</location>
        <topology evidence="1">Multi-pass membrane protein</topology>
    </subcellularLocation>
</comment>
<accession>A0A2N0ZMQ3</accession>
<feature type="transmembrane region" description="Helical" evidence="7">
    <location>
        <begin position="174"/>
        <end position="194"/>
    </location>
</feature>
<evidence type="ECO:0000256" key="3">
    <source>
        <dbReference type="ARBA" id="ARBA00022475"/>
    </source>
</evidence>
<feature type="transmembrane region" description="Helical" evidence="7">
    <location>
        <begin position="312"/>
        <end position="332"/>
    </location>
</feature>
<keyword evidence="4 7" id="KW-0812">Transmembrane</keyword>
<feature type="transmembrane region" description="Helical" evidence="7">
    <location>
        <begin position="379"/>
        <end position="399"/>
    </location>
</feature>
<protein>
    <submittedName>
        <fullName evidence="9">MFS transporter</fullName>
    </submittedName>
</protein>
<comment type="caution">
    <text evidence="9">The sequence shown here is derived from an EMBL/GenBank/DDBJ whole genome shotgun (WGS) entry which is preliminary data.</text>
</comment>
<organism evidence="9 10">
    <name type="scientific">Cytobacillus horneckiae</name>
    <dbReference type="NCBI Taxonomy" id="549687"/>
    <lineage>
        <taxon>Bacteria</taxon>
        <taxon>Bacillati</taxon>
        <taxon>Bacillota</taxon>
        <taxon>Bacilli</taxon>
        <taxon>Bacillales</taxon>
        <taxon>Bacillaceae</taxon>
        <taxon>Cytobacillus</taxon>
    </lineage>
</organism>
<keyword evidence="10" id="KW-1185">Reference proteome</keyword>
<dbReference type="AlphaFoldDB" id="A0A2N0ZMQ3"/>
<feature type="transmembrane region" description="Helical" evidence="7">
    <location>
        <begin position="21"/>
        <end position="43"/>
    </location>
</feature>
<gene>
    <name evidence="9" type="ORF">CWS20_01480</name>
</gene>
<evidence type="ECO:0000313" key="9">
    <source>
        <dbReference type="EMBL" id="PKG30777.1"/>
    </source>
</evidence>
<sequence length="411" mass="45861">MKKEGNIINSIFKNRSFLFIWSGNAISELGGAFGTFCNSILIYQMTGSTAALGSMWLLYFIPSLLLQLFIGPFIDRWSRKWLMICTQWVRGFIFLLPLILLMLESLTPLSIYIVQMIIGLVTPIYTPANQAMTPTIVTKTQLSQANSIIDGTVRIMTFLAPLSGGFVIEFLGIQFTFILIISLLLISGSLLLFVSEPRRKEKQRGTWMQQFMKGITFFFKNRIIAWLGVFLAFVQFGVGVTMVITLPYITNELSGSYSDYGMFMASFPLGYIIGSLLVVKMKIINMRTVMLSSLAIGGLTFIFLGLNNSFSFAILTEVLAGIAMAIFNIHNLTIFQQVVPNELFGKVSSVRLLIIRGVMPLGVLCGGFAGEWIGIRGLYIMIGGVIVIVAFVALCHPYFKFLEIIDFKSDR</sequence>
<feature type="transmembrane region" description="Helical" evidence="7">
    <location>
        <begin position="260"/>
        <end position="279"/>
    </location>
</feature>
<dbReference type="EMBL" id="PISD01000005">
    <property type="protein sequence ID" value="PKG30777.1"/>
    <property type="molecule type" value="Genomic_DNA"/>
</dbReference>
<dbReference type="InterPro" id="IPR020846">
    <property type="entry name" value="MFS_dom"/>
</dbReference>
<dbReference type="GO" id="GO:0005886">
    <property type="term" value="C:plasma membrane"/>
    <property type="evidence" value="ECO:0007669"/>
    <property type="project" value="UniProtKB-SubCell"/>
</dbReference>
<evidence type="ECO:0000259" key="8">
    <source>
        <dbReference type="PROSITE" id="PS50850"/>
    </source>
</evidence>
<dbReference type="InterPro" id="IPR011701">
    <property type="entry name" value="MFS"/>
</dbReference>
<reference evidence="9 10" key="1">
    <citation type="journal article" date="2010" name="Int. J. Syst. Evol. Microbiol.">
        <title>Bacillus horneckiae sp. nov., isolated from a spacecraft-assembly clean room.</title>
        <authorList>
            <person name="Vaishampayan P."/>
            <person name="Probst A."/>
            <person name="Krishnamurthi S."/>
            <person name="Ghosh S."/>
            <person name="Osman S."/>
            <person name="McDowall A."/>
            <person name="Ruckmani A."/>
            <person name="Mayilraj S."/>
            <person name="Venkateswaran K."/>
        </authorList>
    </citation>
    <scope>NUCLEOTIDE SEQUENCE [LARGE SCALE GENOMIC DNA]</scope>
    <source>
        <strain evidence="10">1PO1SC</strain>
    </source>
</reference>
<keyword evidence="3" id="KW-1003">Cell membrane</keyword>
<feature type="transmembrane region" description="Helical" evidence="7">
    <location>
        <begin position="223"/>
        <end position="248"/>
    </location>
</feature>
<keyword evidence="6 7" id="KW-0472">Membrane</keyword>
<dbReference type="GO" id="GO:0022857">
    <property type="term" value="F:transmembrane transporter activity"/>
    <property type="evidence" value="ECO:0007669"/>
    <property type="project" value="InterPro"/>
</dbReference>
<dbReference type="InterPro" id="IPR036259">
    <property type="entry name" value="MFS_trans_sf"/>
</dbReference>
<evidence type="ECO:0000256" key="2">
    <source>
        <dbReference type="ARBA" id="ARBA00022448"/>
    </source>
</evidence>
<feature type="domain" description="Major facilitator superfamily (MFS) profile" evidence="8">
    <location>
        <begin position="221"/>
        <end position="411"/>
    </location>
</feature>
<dbReference type="PANTHER" id="PTHR23513:SF6">
    <property type="entry name" value="MAJOR FACILITATOR SUPERFAMILY ASSOCIATED DOMAIN-CONTAINING PROTEIN"/>
    <property type="match status" value="1"/>
</dbReference>
<keyword evidence="5 7" id="KW-1133">Transmembrane helix</keyword>
<dbReference type="PANTHER" id="PTHR23513">
    <property type="entry name" value="INTEGRAL MEMBRANE EFFLUX PROTEIN-RELATED"/>
    <property type="match status" value="1"/>
</dbReference>
<dbReference type="Gene3D" id="1.20.1250.20">
    <property type="entry name" value="MFS general substrate transporter like domains"/>
    <property type="match status" value="1"/>
</dbReference>
<evidence type="ECO:0000256" key="4">
    <source>
        <dbReference type="ARBA" id="ARBA00022692"/>
    </source>
</evidence>
<evidence type="ECO:0000256" key="5">
    <source>
        <dbReference type="ARBA" id="ARBA00022989"/>
    </source>
</evidence>
<dbReference type="SUPFAM" id="SSF103473">
    <property type="entry name" value="MFS general substrate transporter"/>
    <property type="match status" value="1"/>
</dbReference>
<dbReference type="Pfam" id="PF07690">
    <property type="entry name" value="MFS_1"/>
    <property type="match status" value="1"/>
</dbReference>